<dbReference type="PROSITE" id="PS01098">
    <property type="entry name" value="LIPASE_GDSL_SER"/>
    <property type="match status" value="1"/>
</dbReference>
<protein>
    <recommendedName>
        <fullName evidence="4">GDSL family lipase</fullName>
    </recommendedName>
</protein>
<evidence type="ECO:0000313" key="2">
    <source>
        <dbReference type="EMBL" id="AIT09226.1"/>
    </source>
</evidence>
<dbReference type="AlphaFoldDB" id="A0A097ENT5"/>
<dbReference type="KEGG" id="frf:LO80_04045"/>
<gene>
    <name evidence="2" type="ORF">LO80_04045</name>
</gene>
<dbReference type="Proteomes" id="UP000029672">
    <property type="component" value="Chromosome"/>
</dbReference>
<dbReference type="GO" id="GO:0016298">
    <property type="term" value="F:lipase activity"/>
    <property type="evidence" value="ECO:0007669"/>
    <property type="project" value="InterPro"/>
</dbReference>
<dbReference type="InterPro" id="IPR008265">
    <property type="entry name" value="Lipase_GDSL_AS"/>
</dbReference>
<keyword evidence="1" id="KW-0732">Signal</keyword>
<reference evidence="2 3" key="1">
    <citation type="submission" date="2014-10" db="EMBL/GenBank/DDBJ databases">
        <title>Whole genome sequence of Francisella endociliophora strain FSC1006, isolated from a laboratory culture of the marine ciliate Euplotes raikovi.</title>
        <authorList>
            <person name="Granberg M."/>
            <person name="Backman S."/>
            <person name="Lundmark E."/>
            <person name="Nilsson E."/>
            <person name="Karlsson E."/>
            <person name="Thelaus J."/>
            <person name="Ohrman C."/>
            <person name="Larkeryd A."/>
            <person name="Stenberg P."/>
        </authorList>
    </citation>
    <scope>NUCLEOTIDE SEQUENCE [LARGE SCALE GENOMIC DNA]</scope>
    <source>
        <strain evidence="2 3">FSC1006</strain>
    </source>
</reference>
<feature type="signal peptide" evidence="1">
    <location>
        <begin position="1"/>
        <end position="22"/>
    </location>
</feature>
<dbReference type="EMBL" id="CP009574">
    <property type="protein sequence ID" value="AIT09226.1"/>
    <property type="molecule type" value="Genomic_DNA"/>
</dbReference>
<dbReference type="InterPro" id="IPR036514">
    <property type="entry name" value="SGNH_hydro_sf"/>
</dbReference>
<evidence type="ECO:0000313" key="3">
    <source>
        <dbReference type="Proteomes" id="UP000029672"/>
    </source>
</evidence>
<dbReference type="eggNOG" id="COG3240">
    <property type="taxonomic scope" value="Bacteria"/>
</dbReference>
<name>A0A097ENT5_9GAMM</name>
<accession>A0A097ENT5</accession>
<dbReference type="OrthoDB" id="5292073at2"/>
<sequence>MKISKIILAGLTTFTISTPILANDQYIIFGDSLTDTGSSKSSQILKDNDLPATNGGEIDGNNLIRDLGNNYWVPGDTAFPKNFQAAPITSFNYSDINQAPKTWINYFSEKNGQTLVIYRAAITDFGKYLNTPKNNITFATATAQSGDNFIDDLDYKAIYQTGMFPYADCPADKYGEVLKGSPIASCVPSVTKQVKKFIKLAKANDFKPTTDTKVIIWVGGNDVFGNIVKILNIPNIDVKNIKSEFKKFQPSLLVNNVKTSIKLLENFGIKPKNIYVFALPNFKYVPAVHQLISEFPNSVQTVISSILSAVSINYNNSLRSMANHEGANFFDVGKYLIELVKDPQNPEYEQYFGKVNNNPFSMCVDTITTPSKNMEENFPICKGYIFYNKMHPTTYTHNIVADKFQEFVNTYSLDKK</sequence>
<dbReference type="SUPFAM" id="SSF52266">
    <property type="entry name" value="SGNH hydrolase"/>
    <property type="match status" value="1"/>
</dbReference>
<evidence type="ECO:0000256" key="1">
    <source>
        <dbReference type="SAM" id="SignalP"/>
    </source>
</evidence>
<dbReference type="RefSeq" id="WP_040008806.1">
    <property type="nucleotide sequence ID" value="NZ_CP009574.1"/>
</dbReference>
<dbReference type="HOGENOM" id="CLU_660147_0_0_6"/>
<keyword evidence="3" id="KW-1185">Reference proteome</keyword>
<dbReference type="GO" id="GO:0006629">
    <property type="term" value="P:lipid metabolic process"/>
    <property type="evidence" value="ECO:0007669"/>
    <property type="project" value="InterPro"/>
</dbReference>
<evidence type="ECO:0008006" key="4">
    <source>
        <dbReference type="Google" id="ProtNLM"/>
    </source>
</evidence>
<dbReference type="Gene3D" id="3.40.50.1110">
    <property type="entry name" value="SGNH hydrolase"/>
    <property type="match status" value="1"/>
</dbReference>
<proteinExistence type="predicted"/>
<dbReference type="STRING" id="1547445.LO80_04045"/>
<organism evidence="2 3">
    <name type="scientific">Candidatus Francisella endociliophora</name>
    <dbReference type="NCBI Taxonomy" id="653937"/>
    <lineage>
        <taxon>Bacteria</taxon>
        <taxon>Pseudomonadati</taxon>
        <taxon>Pseudomonadota</taxon>
        <taxon>Gammaproteobacteria</taxon>
        <taxon>Thiotrichales</taxon>
        <taxon>Francisellaceae</taxon>
        <taxon>Francisella</taxon>
    </lineage>
</organism>
<feature type="chain" id="PRO_5001934315" description="GDSL family lipase" evidence="1">
    <location>
        <begin position="23"/>
        <end position="416"/>
    </location>
</feature>